<name>A0A2A2I922_9BACI</name>
<organism evidence="2 3">
    <name type="scientific">Virgibacillus profundi</name>
    <dbReference type="NCBI Taxonomy" id="2024555"/>
    <lineage>
        <taxon>Bacteria</taxon>
        <taxon>Bacillati</taxon>
        <taxon>Bacillota</taxon>
        <taxon>Bacilli</taxon>
        <taxon>Bacillales</taxon>
        <taxon>Bacillaceae</taxon>
        <taxon>Virgibacillus</taxon>
    </lineage>
</organism>
<sequence length="232" mass="26682">MIEEWGTGTIFQGTSKKSDSANAEKSGDASNNSLHRERELLSDSMDKAPGLIPVRTITYGDESVDIPYFLRDAFLLPQRFEESERFLVRMGGEEQARLMSELPSRLDGFHKRVTRYYESHSQTFFNELKQFITEEVRRRKLIQDRPGELFLFYESSEIVVTEDLGKIQINKENFTGMPGLIDQLNEDGIEKVSDLPKELLVIGKYKGVGKGRVESFFQQLKTIQRLMMAKLV</sequence>
<dbReference type="EMBL" id="NPOA01000019">
    <property type="protein sequence ID" value="PAV27784.1"/>
    <property type="molecule type" value="Genomic_DNA"/>
</dbReference>
<keyword evidence="3" id="KW-1185">Reference proteome</keyword>
<comment type="caution">
    <text evidence="2">The sequence shown here is derived from an EMBL/GenBank/DDBJ whole genome shotgun (WGS) entry which is preliminary data.</text>
</comment>
<evidence type="ECO:0000256" key="1">
    <source>
        <dbReference type="SAM" id="MobiDB-lite"/>
    </source>
</evidence>
<gene>
    <name evidence="2" type="ORF">CIL05_20105</name>
</gene>
<accession>A0A2A2I922</accession>
<protein>
    <submittedName>
        <fullName evidence="2">Uncharacterized protein</fullName>
    </submittedName>
</protein>
<feature type="region of interest" description="Disordered" evidence="1">
    <location>
        <begin position="1"/>
        <end position="34"/>
    </location>
</feature>
<reference evidence="2 3" key="1">
    <citation type="submission" date="2017-08" db="EMBL/GenBank/DDBJ databases">
        <title>Virgibacillus indicus sp. nov. and Virgibacillus profoundi sp. nov, two moderately halophilic bacteria isolated from marine sediment by using the Microfluidic Streak Plate.</title>
        <authorList>
            <person name="Xu B."/>
            <person name="Hu B."/>
            <person name="Wang J."/>
            <person name="Zhu Y."/>
            <person name="Huang L."/>
            <person name="Du W."/>
            <person name="Huang Y."/>
        </authorList>
    </citation>
    <scope>NUCLEOTIDE SEQUENCE [LARGE SCALE GENOMIC DNA]</scope>
    <source>
        <strain evidence="2 3">IO3-P3-H5</strain>
    </source>
</reference>
<evidence type="ECO:0000313" key="2">
    <source>
        <dbReference type="EMBL" id="PAV27784.1"/>
    </source>
</evidence>
<dbReference type="RefSeq" id="WP_095657336.1">
    <property type="nucleotide sequence ID" value="NZ_NPOA01000019.1"/>
</dbReference>
<dbReference type="AlphaFoldDB" id="A0A2A2I922"/>
<dbReference type="OrthoDB" id="2451832at2"/>
<dbReference type="Proteomes" id="UP000218887">
    <property type="component" value="Unassembled WGS sequence"/>
</dbReference>
<evidence type="ECO:0000313" key="3">
    <source>
        <dbReference type="Proteomes" id="UP000218887"/>
    </source>
</evidence>
<feature type="compositionally biased region" description="Polar residues" evidence="1">
    <location>
        <begin position="9"/>
        <end position="33"/>
    </location>
</feature>
<proteinExistence type="predicted"/>